<dbReference type="AlphaFoldDB" id="A0A2P2QEI0"/>
<accession>A0A2P2QEI0</accession>
<reference evidence="1" key="1">
    <citation type="submission" date="2018-02" db="EMBL/GenBank/DDBJ databases">
        <title>Rhizophora mucronata_Transcriptome.</title>
        <authorList>
            <person name="Meera S.P."/>
            <person name="Sreeshan A."/>
            <person name="Augustine A."/>
        </authorList>
    </citation>
    <scope>NUCLEOTIDE SEQUENCE</scope>
    <source>
        <tissue evidence="1">Leaf</tissue>
    </source>
</reference>
<organism evidence="1">
    <name type="scientific">Rhizophora mucronata</name>
    <name type="common">Asiatic mangrove</name>
    <dbReference type="NCBI Taxonomy" id="61149"/>
    <lineage>
        <taxon>Eukaryota</taxon>
        <taxon>Viridiplantae</taxon>
        <taxon>Streptophyta</taxon>
        <taxon>Embryophyta</taxon>
        <taxon>Tracheophyta</taxon>
        <taxon>Spermatophyta</taxon>
        <taxon>Magnoliopsida</taxon>
        <taxon>eudicotyledons</taxon>
        <taxon>Gunneridae</taxon>
        <taxon>Pentapetalae</taxon>
        <taxon>rosids</taxon>
        <taxon>fabids</taxon>
        <taxon>Malpighiales</taxon>
        <taxon>Rhizophoraceae</taxon>
        <taxon>Rhizophora</taxon>
    </lineage>
</organism>
<proteinExistence type="predicted"/>
<evidence type="ECO:0000313" key="1">
    <source>
        <dbReference type="EMBL" id="MBX65411.1"/>
    </source>
</evidence>
<protein>
    <submittedName>
        <fullName evidence="1">Uncharacterized protein</fullName>
    </submittedName>
</protein>
<dbReference type="EMBL" id="GGEC01084927">
    <property type="protein sequence ID" value="MBX65411.1"/>
    <property type="molecule type" value="Transcribed_RNA"/>
</dbReference>
<name>A0A2P2QEI0_RHIMU</name>
<sequence length="49" mass="5745">MEKGQMYIRENSTNYILLLFSKNILNGLLHSHYSYSKTKPLLEKITLLS</sequence>